<evidence type="ECO:0000259" key="1">
    <source>
        <dbReference type="Pfam" id="PF10276"/>
    </source>
</evidence>
<sequence length="59" mass="6150">MAVTETQEVETNVVACDGGSGPEGHPLVYLNMNGKNEITCPYCSKHFTLKEGAGGGIGH</sequence>
<dbReference type="OrthoDB" id="7391570at2"/>
<proteinExistence type="predicted"/>
<evidence type="ECO:0000313" key="2">
    <source>
        <dbReference type="EMBL" id="KLN62610.1"/>
    </source>
</evidence>
<organism evidence="2 3">
    <name type="scientific">Kiloniella spongiae</name>
    <dbReference type="NCBI Taxonomy" id="1489064"/>
    <lineage>
        <taxon>Bacteria</taxon>
        <taxon>Pseudomonadati</taxon>
        <taxon>Pseudomonadota</taxon>
        <taxon>Alphaproteobacteria</taxon>
        <taxon>Rhodospirillales</taxon>
        <taxon>Kiloniellaceae</taxon>
        <taxon>Kiloniella</taxon>
    </lineage>
</organism>
<comment type="caution">
    <text evidence="2">The sequence shown here is derived from an EMBL/GenBank/DDBJ whole genome shotgun (WGS) entry which is preliminary data.</text>
</comment>
<protein>
    <recommendedName>
        <fullName evidence="1">Zinc finger CHCC-type domain-containing protein</fullName>
    </recommendedName>
</protein>
<dbReference type="STRING" id="1489064.WH96_03860"/>
<dbReference type="AlphaFoldDB" id="A0A0H2N125"/>
<dbReference type="EMBL" id="LAQL01000002">
    <property type="protein sequence ID" value="KLN62610.1"/>
    <property type="molecule type" value="Genomic_DNA"/>
</dbReference>
<dbReference type="RefSeq" id="WP_047762732.1">
    <property type="nucleotide sequence ID" value="NZ_LAQL01000002.1"/>
</dbReference>
<feature type="domain" description="Zinc finger CHCC-type" evidence="1">
    <location>
        <begin position="12"/>
        <end position="47"/>
    </location>
</feature>
<keyword evidence="3" id="KW-1185">Reference proteome</keyword>
<accession>A0A0H2N125</accession>
<gene>
    <name evidence="2" type="ORF">WH96_03860</name>
</gene>
<dbReference type="InterPro" id="IPR019401">
    <property type="entry name" value="Znf_CHCC"/>
</dbReference>
<evidence type="ECO:0000313" key="3">
    <source>
        <dbReference type="Proteomes" id="UP000035444"/>
    </source>
</evidence>
<dbReference type="Pfam" id="PF10276">
    <property type="entry name" value="zf-CHCC"/>
    <property type="match status" value="1"/>
</dbReference>
<dbReference type="Gene3D" id="2.60.260.40">
    <property type="entry name" value="q5lls5 like domains"/>
    <property type="match status" value="1"/>
</dbReference>
<dbReference type="Proteomes" id="UP000035444">
    <property type="component" value="Unassembled WGS sequence"/>
</dbReference>
<reference evidence="2 3" key="1">
    <citation type="submission" date="2015-03" db="EMBL/GenBank/DDBJ databases">
        <title>Genome Sequence of Kiloniella spongiae MEBiC09566, isolated from a marine sponge.</title>
        <authorList>
            <person name="Shao Z."/>
            <person name="Wang L."/>
            <person name="Li X."/>
        </authorList>
    </citation>
    <scope>NUCLEOTIDE SEQUENCE [LARGE SCALE GENOMIC DNA]</scope>
    <source>
        <strain evidence="2 3">MEBiC09566</strain>
    </source>
</reference>
<name>A0A0H2N125_9PROT</name>